<dbReference type="EMBL" id="BMJS01000041">
    <property type="protein sequence ID" value="GGG06224.1"/>
    <property type="molecule type" value="Genomic_DNA"/>
</dbReference>
<comment type="caution">
    <text evidence="1">The sequence shown here is derived from an EMBL/GenBank/DDBJ whole genome shotgun (WGS) entry which is preliminary data.</text>
</comment>
<proteinExistence type="predicted"/>
<organism evidence="1 2">
    <name type="scientific">Cysteiniphilum litorale</name>
    <dbReference type="NCBI Taxonomy" id="2056700"/>
    <lineage>
        <taxon>Bacteria</taxon>
        <taxon>Pseudomonadati</taxon>
        <taxon>Pseudomonadota</taxon>
        <taxon>Gammaproteobacteria</taxon>
        <taxon>Thiotrichales</taxon>
        <taxon>Fastidiosibacteraceae</taxon>
        <taxon>Cysteiniphilum</taxon>
    </lineage>
</organism>
<dbReference type="Proteomes" id="UP000636949">
    <property type="component" value="Unassembled WGS sequence"/>
</dbReference>
<name>A0A8J3EA39_9GAMM</name>
<evidence type="ECO:0000313" key="2">
    <source>
        <dbReference type="Proteomes" id="UP000636949"/>
    </source>
</evidence>
<dbReference type="AlphaFoldDB" id="A0A8J3EA39"/>
<protein>
    <submittedName>
        <fullName evidence="1">Uncharacterized protein</fullName>
    </submittedName>
</protein>
<gene>
    <name evidence="1" type="ORF">GCM10010995_24660</name>
</gene>
<accession>A0A8J3EA39</accession>
<reference evidence="1" key="2">
    <citation type="submission" date="2020-09" db="EMBL/GenBank/DDBJ databases">
        <authorList>
            <person name="Sun Q."/>
            <person name="Zhou Y."/>
        </authorList>
    </citation>
    <scope>NUCLEOTIDE SEQUENCE</scope>
    <source>
        <strain evidence="1">CGMCC 1.15758</strain>
    </source>
</reference>
<reference evidence="1" key="1">
    <citation type="journal article" date="2014" name="Int. J. Syst. Evol. Microbiol.">
        <title>Complete genome sequence of Corynebacterium casei LMG S-19264T (=DSM 44701T), isolated from a smear-ripened cheese.</title>
        <authorList>
            <consortium name="US DOE Joint Genome Institute (JGI-PGF)"/>
            <person name="Walter F."/>
            <person name="Albersmeier A."/>
            <person name="Kalinowski J."/>
            <person name="Ruckert C."/>
        </authorList>
    </citation>
    <scope>NUCLEOTIDE SEQUENCE</scope>
    <source>
        <strain evidence="1">CGMCC 1.15758</strain>
    </source>
</reference>
<dbReference type="RefSeq" id="WP_117003828.1">
    <property type="nucleotide sequence ID" value="NZ_BMJS01000041.1"/>
</dbReference>
<keyword evidence="2" id="KW-1185">Reference proteome</keyword>
<sequence>MASKNLLLKELEDKIVTVDKLSHVFDFFFTNFAESDDWELGKLVKKPMLKKLIVDMAAAKFDIGKSYYYRSYLNKKYNILHGIFNFADYRGVFFYLPKVDRGMLCISSLEKGSSDYFRFTLEIIADEQVTTSEILDCDNAEKVNINKSNQTVH</sequence>
<evidence type="ECO:0000313" key="1">
    <source>
        <dbReference type="EMBL" id="GGG06224.1"/>
    </source>
</evidence>